<feature type="domain" description="FecR protein" evidence="2">
    <location>
        <begin position="118"/>
        <end position="211"/>
    </location>
</feature>
<comment type="caution">
    <text evidence="4">The sequence shown here is derived from an EMBL/GenBank/DDBJ whole genome shotgun (WGS) entry which is preliminary data.</text>
</comment>
<dbReference type="InterPro" id="IPR012373">
    <property type="entry name" value="Ferrdict_sens_TM"/>
</dbReference>
<keyword evidence="5" id="KW-1185">Reference proteome</keyword>
<dbReference type="PIRSF" id="PIRSF018266">
    <property type="entry name" value="FecR"/>
    <property type="match status" value="1"/>
</dbReference>
<evidence type="ECO:0000259" key="2">
    <source>
        <dbReference type="Pfam" id="PF04773"/>
    </source>
</evidence>
<dbReference type="InterPro" id="IPR006860">
    <property type="entry name" value="FecR"/>
</dbReference>
<dbReference type="PANTHER" id="PTHR30273:SF2">
    <property type="entry name" value="PROTEIN FECR"/>
    <property type="match status" value="1"/>
</dbReference>
<reference evidence="4" key="1">
    <citation type="submission" date="2023-06" db="EMBL/GenBank/DDBJ databases">
        <title>Genomic of Agaribacillus aureum.</title>
        <authorList>
            <person name="Wang G."/>
        </authorList>
    </citation>
    <scope>NUCLEOTIDE SEQUENCE</scope>
    <source>
        <strain evidence="4">BMA12</strain>
    </source>
</reference>
<protein>
    <submittedName>
        <fullName evidence="4">FecR domain-containing protein</fullName>
    </submittedName>
</protein>
<keyword evidence="1" id="KW-1133">Transmembrane helix</keyword>
<dbReference type="EMBL" id="JAUJEB010000003">
    <property type="protein sequence ID" value="MDN5213401.1"/>
    <property type="molecule type" value="Genomic_DNA"/>
</dbReference>
<feature type="transmembrane region" description="Helical" evidence="1">
    <location>
        <begin position="82"/>
        <end position="100"/>
    </location>
</feature>
<feature type="domain" description="Protein FecR C-terminal" evidence="3">
    <location>
        <begin position="257"/>
        <end position="319"/>
    </location>
</feature>
<dbReference type="RefSeq" id="WP_346758741.1">
    <property type="nucleotide sequence ID" value="NZ_JAUJEB010000003.1"/>
</dbReference>
<sequence>MEDNTRIQQLVRKLLSGDISPEEARELNDWYDSHDIIEEKSVTGEMAGHKNSIKARMFDKLQNEIRTEKPYHHRVLASMWELRKVAAVLIIMLGGIYLVANYRTQIQAGISPVAYEVHSTQDNKRSKIVLPDGSEVWLNANSELKYSDEFNREIRKVYLKGEAFFDVVRDEEHPFIIQSKEIATTVLGTSFNVKAVAGEDITVTVATGKVQVAAVAPSENKTVLLTPNQQATYHTATQQLSMKAVDLDVYLSWKEEKLVFDEISLAKAMAILENRYGAKISIKNKSLENCIIVGEHGNESLENVLKAMQFVLDFNYTFKSPDHVEIDGGGCHQ</sequence>
<evidence type="ECO:0000256" key="1">
    <source>
        <dbReference type="SAM" id="Phobius"/>
    </source>
</evidence>
<dbReference type="Gene3D" id="3.55.50.30">
    <property type="match status" value="1"/>
</dbReference>
<evidence type="ECO:0000313" key="5">
    <source>
        <dbReference type="Proteomes" id="UP001172083"/>
    </source>
</evidence>
<organism evidence="4 5">
    <name type="scientific">Agaribacillus aureus</name>
    <dbReference type="NCBI Taxonomy" id="3051825"/>
    <lineage>
        <taxon>Bacteria</taxon>
        <taxon>Pseudomonadati</taxon>
        <taxon>Bacteroidota</taxon>
        <taxon>Cytophagia</taxon>
        <taxon>Cytophagales</taxon>
        <taxon>Splendidivirgaceae</taxon>
        <taxon>Agaribacillus</taxon>
    </lineage>
</organism>
<dbReference type="Proteomes" id="UP001172083">
    <property type="component" value="Unassembled WGS sequence"/>
</dbReference>
<name>A0ABT8L8L3_9BACT</name>
<keyword evidence="1" id="KW-0472">Membrane</keyword>
<evidence type="ECO:0000259" key="3">
    <source>
        <dbReference type="Pfam" id="PF16344"/>
    </source>
</evidence>
<dbReference type="InterPro" id="IPR032508">
    <property type="entry name" value="FecR_C"/>
</dbReference>
<dbReference type="Pfam" id="PF04773">
    <property type="entry name" value="FecR"/>
    <property type="match status" value="1"/>
</dbReference>
<gene>
    <name evidence="4" type="ORF">QQ020_15125</name>
</gene>
<proteinExistence type="predicted"/>
<dbReference type="PANTHER" id="PTHR30273">
    <property type="entry name" value="PERIPLASMIC SIGNAL SENSOR AND SIGMA FACTOR ACTIVATOR FECR-RELATED"/>
    <property type="match status" value="1"/>
</dbReference>
<dbReference type="Gene3D" id="2.60.120.1440">
    <property type="match status" value="1"/>
</dbReference>
<dbReference type="Pfam" id="PF16344">
    <property type="entry name" value="FecR_C"/>
    <property type="match status" value="1"/>
</dbReference>
<keyword evidence="1" id="KW-0812">Transmembrane</keyword>
<accession>A0ABT8L8L3</accession>
<evidence type="ECO:0000313" key="4">
    <source>
        <dbReference type="EMBL" id="MDN5213401.1"/>
    </source>
</evidence>